<evidence type="ECO:0000313" key="1">
    <source>
        <dbReference type="EMBL" id="KAI3737907.1"/>
    </source>
</evidence>
<dbReference type="Proteomes" id="UP001055811">
    <property type="component" value="Linkage Group LG05"/>
</dbReference>
<dbReference type="EMBL" id="CM042013">
    <property type="protein sequence ID" value="KAI3737907.1"/>
    <property type="molecule type" value="Genomic_DNA"/>
</dbReference>
<name>A0ACB9CUZ3_CICIN</name>
<accession>A0ACB9CUZ3</accession>
<evidence type="ECO:0000313" key="2">
    <source>
        <dbReference type="Proteomes" id="UP001055811"/>
    </source>
</evidence>
<reference evidence="1 2" key="2">
    <citation type="journal article" date="2022" name="Mol. Ecol. Resour.">
        <title>The genomes of chicory, endive, great burdock and yacon provide insights into Asteraceae paleo-polyploidization history and plant inulin production.</title>
        <authorList>
            <person name="Fan W."/>
            <person name="Wang S."/>
            <person name="Wang H."/>
            <person name="Wang A."/>
            <person name="Jiang F."/>
            <person name="Liu H."/>
            <person name="Zhao H."/>
            <person name="Xu D."/>
            <person name="Zhang Y."/>
        </authorList>
    </citation>
    <scope>NUCLEOTIDE SEQUENCE [LARGE SCALE GENOMIC DNA]</scope>
    <source>
        <strain evidence="2">cv. Punajuju</strain>
        <tissue evidence="1">Leaves</tissue>
    </source>
</reference>
<gene>
    <name evidence="1" type="ORF">L2E82_27922</name>
</gene>
<sequence length="266" mass="31003">MQQEKQIHGSPGITQPTIANNDANRSTNETLKWTSQAQRTSVTVKTEEPELDPIKNSCKRRRTASVNIRSSPSMPEKKTTDDSDRFIGLWRGNDVGHEAKQLLEDIEHRYPNTFQRVQIRVKTTWLTILKDLHYTIKSFMETSVDALTEEQITGFNEDFNELEGFGFDISWARKRLNMVDRLKFGKEPLQKEFMALEESLEPLKERVCGRWRQLMEAHDMWKKAQLEYDNAKDARDKKAQEMAKKFGDEFDRILKGHLGFGMLQGY</sequence>
<proteinExistence type="predicted"/>
<protein>
    <submittedName>
        <fullName evidence="1">Uncharacterized protein</fullName>
    </submittedName>
</protein>
<organism evidence="1 2">
    <name type="scientific">Cichorium intybus</name>
    <name type="common">Chicory</name>
    <dbReference type="NCBI Taxonomy" id="13427"/>
    <lineage>
        <taxon>Eukaryota</taxon>
        <taxon>Viridiplantae</taxon>
        <taxon>Streptophyta</taxon>
        <taxon>Embryophyta</taxon>
        <taxon>Tracheophyta</taxon>
        <taxon>Spermatophyta</taxon>
        <taxon>Magnoliopsida</taxon>
        <taxon>eudicotyledons</taxon>
        <taxon>Gunneridae</taxon>
        <taxon>Pentapetalae</taxon>
        <taxon>asterids</taxon>
        <taxon>campanulids</taxon>
        <taxon>Asterales</taxon>
        <taxon>Asteraceae</taxon>
        <taxon>Cichorioideae</taxon>
        <taxon>Cichorieae</taxon>
        <taxon>Cichoriinae</taxon>
        <taxon>Cichorium</taxon>
    </lineage>
</organism>
<keyword evidence="2" id="KW-1185">Reference proteome</keyword>
<reference evidence="2" key="1">
    <citation type="journal article" date="2022" name="Mol. Ecol. Resour.">
        <title>The genomes of chicory, endive, great burdock and yacon provide insights into Asteraceae palaeo-polyploidization history and plant inulin production.</title>
        <authorList>
            <person name="Fan W."/>
            <person name="Wang S."/>
            <person name="Wang H."/>
            <person name="Wang A."/>
            <person name="Jiang F."/>
            <person name="Liu H."/>
            <person name="Zhao H."/>
            <person name="Xu D."/>
            <person name="Zhang Y."/>
        </authorList>
    </citation>
    <scope>NUCLEOTIDE SEQUENCE [LARGE SCALE GENOMIC DNA]</scope>
    <source>
        <strain evidence="2">cv. Punajuju</strain>
    </source>
</reference>
<comment type="caution">
    <text evidence="1">The sequence shown here is derived from an EMBL/GenBank/DDBJ whole genome shotgun (WGS) entry which is preliminary data.</text>
</comment>